<gene>
    <name evidence="10" type="ORF">OLX77_02800</name>
</gene>
<dbReference type="GO" id="GO:1901135">
    <property type="term" value="P:carbohydrate derivative metabolic process"/>
    <property type="evidence" value="ECO:0007669"/>
    <property type="project" value="InterPro"/>
</dbReference>
<keyword evidence="10" id="KW-0413">Isomerase</keyword>
<dbReference type="InterPro" id="IPR046342">
    <property type="entry name" value="CBS_dom_sf"/>
</dbReference>
<dbReference type="PANTHER" id="PTHR42745">
    <property type="match status" value="1"/>
</dbReference>
<dbReference type="PANTHER" id="PTHR42745:SF1">
    <property type="entry name" value="ARABINOSE 5-PHOSPHATE ISOMERASE KDSD"/>
    <property type="match status" value="1"/>
</dbReference>
<feature type="site" description="Catalytically relevant" evidence="6">
    <location>
        <position position="101"/>
    </location>
</feature>
<dbReference type="InterPro" id="IPR035474">
    <property type="entry name" value="SIS_Kpsf"/>
</dbReference>
<dbReference type="AlphaFoldDB" id="A0A9X4RKY7"/>
<dbReference type="GO" id="GO:0046872">
    <property type="term" value="F:metal ion binding"/>
    <property type="evidence" value="ECO:0007669"/>
    <property type="project" value="UniProtKB-KW"/>
</dbReference>
<feature type="site" description="Catalytically relevant" evidence="6">
    <location>
        <position position="183"/>
    </location>
</feature>
<comment type="caution">
    <text evidence="10">The sequence shown here is derived from an EMBL/GenBank/DDBJ whole genome shotgun (WGS) entry which is preliminary data.</text>
</comment>
<dbReference type="Proteomes" id="UP001154240">
    <property type="component" value="Unassembled WGS sequence"/>
</dbReference>
<keyword evidence="3 7" id="KW-0129">CBS domain</keyword>
<evidence type="ECO:0000259" key="8">
    <source>
        <dbReference type="PROSITE" id="PS51371"/>
    </source>
</evidence>
<accession>A0A9X4RKY7</accession>
<dbReference type="PROSITE" id="PS51464">
    <property type="entry name" value="SIS"/>
    <property type="match status" value="1"/>
</dbReference>
<dbReference type="InterPro" id="IPR004800">
    <property type="entry name" value="KdsD/KpsF-type"/>
</dbReference>
<dbReference type="EMBL" id="JAPHEH010000001">
    <property type="protein sequence ID" value="MDG4475089.1"/>
    <property type="molecule type" value="Genomic_DNA"/>
</dbReference>
<proteinExistence type="inferred from homology"/>
<dbReference type="FunFam" id="3.40.50.10490:FF:000011">
    <property type="entry name" value="Arabinose 5-phosphate isomerase"/>
    <property type="match status" value="1"/>
</dbReference>
<keyword evidence="5" id="KW-0479">Metal-binding</keyword>
<dbReference type="InterPro" id="IPR000644">
    <property type="entry name" value="CBS_dom"/>
</dbReference>
<dbReference type="SUPFAM" id="SSF53697">
    <property type="entry name" value="SIS domain"/>
    <property type="match status" value="1"/>
</dbReference>
<dbReference type="SMART" id="SM00116">
    <property type="entry name" value="CBS"/>
    <property type="match status" value="2"/>
</dbReference>
<evidence type="ECO:0000259" key="9">
    <source>
        <dbReference type="PROSITE" id="PS51464"/>
    </source>
</evidence>
<dbReference type="GO" id="GO:0019146">
    <property type="term" value="F:arabinose-5-phosphate isomerase activity"/>
    <property type="evidence" value="ECO:0007669"/>
    <property type="project" value="UniProtKB-ARBA"/>
</dbReference>
<organism evidence="10 11">
    <name type="scientific">Thiovibrio frasassiensis</name>
    <dbReference type="NCBI Taxonomy" id="2984131"/>
    <lineage>
        <taxon>Bacteria</taxon>
        <taxon>Pseudomonadati</taxon>
        <taxon>Thermodesulfobacteriota</taxon>
        <taxon>Desulfobulbia</taxon>
        <taxon>Desulfobulbales</taxon>
        <taxon>Thiovibrionaceae</taxon>
        <taxon>Thiovibrio</taxon>
    </lineage>
</organism>
<sequence>MSIEQAKEVLRIEAEGITALLEQIDADFEKAVAMIMECPARVVITGIGKSGIIGQKIAATMNSTGTPALFLHPVEAMHGDLGMVDPQDVILAISYSGETAELSLLLPNLKKRGAKIIAMTGNPASSLARGADAVLKVAVPQEACPLGLAPTASTTAALAMGDALAVVLLNLKQFKESDFRRNHPAGSLGERLKVNVAEVMLTGAAVPKVSQTATLPEAIAELNAKNLGAVLIMQAEEITGILTDGDLRRLLSQKGASLNGLTLSNAMTAKPKTITADLLAADALSIMQRHEITFLAVTEYSGKLAGVLHLQDLLGKGEFRFLV</sequence>
<comment type="similarity">
    <text evidence="1 4">Belongs to the SIS family. GutQ/KpsF subfamily.</text>
</comment>
<evidence type="ECO:0000256" key="4">
    <source>
        <dbReference type="PIRNR" id="PIRNR004692"/>
    </source>
</evidence>
<dbReference type="GO" id="GO:0005975">
    <property type="term" value="P:carbohydrate metabolic process"/>
    <property type="evidence" value="ECO:0007669"/>
    <property type="project" value="InterPro"/>
</dbReference>
<evidence type="ECO:0000256" key="3">
    <source>
        <dbReference type="ARBA" id="ARBA00023122"/>
    </source>
</evidence>
<dbReference type="Pfam" id="PF01380">
    <property type="entry name" value="SIS"/>
    <property type="match status" value="1"/>
</dbReference>
<dbReference type="Pfam" id="PF00571">
    <property type="entry name" value="CBS"/>
    <property type="match status" value="2"/>
</dbReference>
<dbReference type="CDD" id="cd05014">
    <property type="entry name" value="SIS_Kpsf"/>
    <property type="match status" value="1"/>
</dbReference>
<feature type="binding site" evidence="5">
    <location>
        <position position="72"/>
    </location>
    <ligand>
        <name>Zn(2+)</name>
        <dbReference type="ChEBI" id="CHEBI:29105"/>
    </ligand>
</feature>
<dbReference type="NCBIfam" id="TIGR00393">
    <property type="entry name" value="kpsF"/>
    <property type="match status" value="1"/>
</dbReference>
<evidence type="ECO:0000313" key="11">
    <source>
        <dbReference type="Proteomes" id="UP001154240"/>
    </source>
</evidence>
<evidence type="ECO:0000256" key="1">
    <source>
        <dbReference type="ARBA" id="ARBA00008165"/>
    </source>
</evidence>
<dbReference type="GO" id="GO:0097367">
    <property type="term" value="F:carbohydrate derivative binding"/>
    <property type="evidence" value="ECO:0007669"/>
    <property type="project" value="InterPro"/>
</dbReference>
<dbReference type="InterPro" id="IPR050986">
    <property type="entry name" value="GutQ/KpsF_isomerases"/>
</dbReference>
<keyword evidence="5" id="KW-0862">Zinc</keyword>
<feature type="domain" description="CBS" evidence="8">
    <location>
        <begin position="200"/>
        <end position="258"/>
    </location>
</feature>
<feature type="site" description="Catalytically relevant" evidence="6">
    <location>
        <position position="49"/>
    </location>
</feature>
<reference evidence="10" key="1">
    <citation type="journal article" date="2022" name="bioRxiv">
        <title>Thiovibrio frasassiensisgen. nov., sp. nov., an autotrophic, elemental sulfur disproportionating bacterium isolated from sulfidic karst sediment, and proposal of Thiovibrionaceae fam. nov.</title>
        <authorList>
            <person name="Aronson H."/>
            <person name="Thomas C."/>
            <person name="Bhattacharyya M."/>
            <person name="Eckstein S."/>
            <person name="Jensen S."/>
            <person name="Barco R."/>
            <person name="Macalady J."/>
            <person name="Amend J."/>
        </authorList>
    </citation>
    <scope>NUCLEOTIDE SEQUENCE</scope>
    <source>
        <strain evidence="10">RS19-109</strain>
    </source>
</reference>
<evidence type="ECO:0000256" key="6">
    <source>
        <dbReference type="PIRSR" id="PIRSR004692-3"/>
    </source>
</evidence>
<dbReference type="PIRSF" id="PIRSF004692">
    <property type="entry name" value="KdsD_KpsF"/>
    <property type="match status" value="1"/>
</dbReference>
<protein>
    <submittedName>
        <fullName evidence="10">KpsF/GutQ family sugar-phosphate isomerase</fullName>
    </submittedName>
</protein>
<keyword evidence="11" id="KW-1185">Reference proteome</keyword>
<reference evidence="10" key="2">
    <citation type="submission" date="2022-10" db="EMBL/GenBank/DDBJ databases">
        <authorList>
            <person name="Aronson H.S."/>
        </authorList>
    </citation>
    <scope>NUCLEOTIDE SEQUENCE</scope>
    <source>
        <strain evidence="10">RS19-109</strain>
    </source>
</reference>
<dbReference type="InterPro" id="IPR046348">
    <property type="entry name" value="SIS_dom_sf"/>
</dbReference>
<evidence type="ECO:0000256" key="2">
    <source>
        <dbReference type="ARBA" id="ARBA00022737"/>
    </source>
</evidence>
<keyword evidence="2" id="KW-0677">Repeat</keyword>
<dbReference type="Gene3D" id="3.10.580.10">
    <property type="entry name" value="CBS-domain"/>
    <property type="match status" value="1"/>
</dbReference>
<evidence type="ECO:0000313" key="10">
    <source>
        <dbReference type="EMBL" id="MDG4475089.1"/>
    </source>
</evidence>
<evidence type="ECO:0000256" key="7">
    <source>
        <dbReference type="PROSITE-ProRule" id="PRU00703"/>
    </source>
</evidence>
<dbReference type="InterPro" id="IPR001347">
    <property type="entry name" value="SIS_dom"/>
</dbReference>
<feature type="domain" description="CBS" evidence="8">
    <location>
        <begin position="267"/>
        <end position="323"/>
    </location>
</feature>
<feature type="site" description="Catalytically relevant" evidence="6">
    <location>
        <position position="142"/>
    </location>
</feature>
<name>A0A9X4RKY7_9BACT</name>
<dbReference type="RefSeq" id="WP_307632065.1">
    <property type="nucleotide sequence ID" value="NZ_JAPHEH010000001.1"/>
</dbReference>
<dbReference type="PROSITE" id="PS51371">
    <property type="entry name" value="CBS"/>
    <property type="match status" value="2"/>
</dbReference>
<dbReference type="Gene3D" id="3.40.50.10490">
    <property type="entry name" value="Glucose-6-phosphate isomerase like protein, domain 1"/>
    <property type="match status" value="1"/>
</dbReference>
<feature type="domain" description="SIS" evidence="9">
    <location>
        <begin position="31"/>
        <end position="174"/>
    </location>
</feature>
<dbReference type="CDD" id="cd04604">
    <property type="entry name" value="CBS_pair_SIS_assoc"/>
    <property type="match status" value="1"/>
</dbReference>
<evidence type="ECO:0000256" key="5">
    <source>
        <dbReference type="PIRSR" id="PIRSR004692-2"/>
    </source>
</evidence>